<keyword evidence="1" id="KW-0472">Membrane</keyword>
<evidence type="ECO:0000256" key="1">
    <source>
        <dbReference type="SAM" id="Phobius"/>
    </source>
</evidence>
<sequence>MFEIKFNYWGIAALVLLLIIQLFLYFIIRENIKIKYLKVNLNCKIKPLSVVRNTLKKEFNKDFYLNSKKNYFSKNINFKKATLIIDTNSIDDSIFSTVNLLYLNKTINSKFIKKETLIFIWKIVFVSLITIIFCFITLNLWIIAMAIIILLLIVIFIEFLLTYKSEKQNYILLKNYFIENFYDQNLKLILKYAKYKRFYLFEKYLFFYVQIIKDLVILFKNWGNNE</sequence>
<keyword evidence="1" id="KW-1133">Transmembrane helix</keyword>
<dbReference type="EMBL" id="CP122979">
    <property type="protein sequence ID" value="WGI36973.1"/>
    <property type="molecule type" value="Genomic_DNA"/>
</dbReference>
<evidence type="ECO:0000313" key="2">
    <source>
        <dbReference type="EMBL" id="WGI36973.1"/>
    </source>
</evidence>
<feature type="transmembrane region" description="Helical" evidence="1">
    <location>
        <begin position="119"/>
        <end position="138"/>
    </location>
</feature>
<gene>
    <name evidence="2" type="ORF">QEG99_01665</name>
</gene>
<organism evidence="2 3">
    <name type="scientific">Mesomycoplasma lagogenitalium</name>
    <dbReference type="NCBI Taxonomy" id="171286"/>
    <lineage>
        <taxon>Bacteria</taxon>
        <taxon>Bacillati</taxon>
        <taxon>Mycoplasmatota</taxon>
        <taxon>Mycoplasmoidales</taxon>
        <taxon>Metamycoplasmataceae</taxon>
        <taxon>Mesomycoplasma</taxon>
    </lineage>
</organism>
<name>A0ABY8LWN2_9BACT</name>
<protein>
    <submittedName>
        <fullName evidence="2">Uncharacterized protein</fullName>
    </submittedName>
</protein>
<feature type="transmembrane region" description="Helical" evidence="1">
    <location>
        <begin position="6"/>
        <end position="28"/>
    </location>
</feature>
<dbReference type="Proteomes" id="UP001179842">
    <property type="component" value="Chromosome"/>
</dbReference>
<keyword evidence="1" id="KW-0812">Transmembrane</keyword>
<proteinExistence type="predicted"/>
<dbReference type="RefSeq" id="WP_280102276.1">
    <property type="nucleotide sequence ID" value="NZ_CP122979.1"/>
</dbReference>
<evidence type="ECO:0000313" key="3">
    <source>
        <dbReference type="Proteomes" id="UP001179842"/>
    </source>
</evidence>
<feature type="transmembrane region" description="Helical" evidence="1">
    <location>
        <begin position="144"/>
        <end position="163"/>
    </location>
</feature>
<reference evidence="2" key="1">
    <citation type="submission" date="2023-04" db="EMBL/GenBank/DDBJ databases">
        <title>Completed genome of Mycoplasma lagogenitalium type strain 12MS.</title>
        <authorList>
            <person name="Spergser J."/>
        </authorList>
    </citation>
    <scope>NUCLEOTIDE SEQUENCE</scope>
    <source>
        <strain evidence="2">12MS</strain>
    </source>
</reference>
<accession>A0ABY8LWN2</accession>
<keyword evidence="3" id="KW-1185">Reference proteome</keyword>